<dbReference type="RefSeq" id="XP_008908391.1">
    <property type="nucleotide sequence ID" value="XM_008910143.1"/>
</dbReference>
<dbReference type="Proteomes" id="UP000018817">
    <property type="component" value="Unassembled WGS sequence"/>
</dbReference>
<reference evidence="1 2" key="2">
    <citation type="submission" date="2013-11" db="EMBL/GenBank/DDBJ databases">
        <title>The Genome Sequence of Phytophthora parasitica INRA-310.</title>
        <authorList>
            <consortium name="The Broad Institute Genomics Platform"/>
            <person name="Russ C."/>
            <person name="Tyler B."/>
            <person name="Panabieres F."/>
            <person name="Shan W."/>
            <person name="Tripathy S."/>
            <person name="Grunwald N."/>
            <person name="Machado M."/>
            <person name="Johnson C.S."/>
            <person name="Arredondo F."/>
            <person name="Hong C."/>
            <person name="Coffey M."/>
            <person name="Young S.K."/>
            <person name="Zeng Q."/>
            <person name="Gargeya S."/>
            <person name="Fitzgerald M."/>
            <person name="Abouelleil A."/>
            <person name="Alvarado L."/>
            <person name="Chapman S.B."/>
            <person name="Gainer-Dewar J."/>
            <person name="Goldberg J."/>
            <person name="Griggs A."/>
            <person name="Gujja S."/>
            <person name="Hansen M."/>
            <person name="Howarth C."/>
            <person name="Imamovic A."/>
            <person name="Ireland A."/>
            <person name="Larimer J."/>
            <person name="McCowan C."/>
            <person name="Murphy C."/>
            <person name="Pearson M."/>
            <person name="Poon T.W."/>
            <person name="Priest M."/>
            <person name="Roberts A."/>
            <person name="Saif S."/>
            <person name="Shea T."/>
            <person name="Sykes S."/>
            <person name="Wortman J."/>
            <person name="Nusbaum C."/>
            <person name="Birren B."/>
        </authorList>
    </citation>
    <scope>NUCLEOTIDE SEQUENCE [LARGE SCALE GENOMIC DNA]</scope>
    <source>
        <strain evidence="1 2">INRA-310</strain>
    </source>
</reference>
<name>W2PZY3_PHYN3</name>
<proteinExistence type="predicted"/>
<dbReference type="GeneID" id="20191972"/>
<protein>
    <submittedName>
        <fullName evidence="1">Uncharacterized protein</fullName>
    </submittedName>
</protein>
<dbReference type="VEuPathDB" id="FungiDB:PPTG_23373"/>
<gene>
    <name evidence="1" type="ORF">PPTG_23373</name>
</gene>
<dbReference type="AlphaFoldDB" id="W2PZY3"/>
<evidence type="ECO:0000313" key="2">
    <source>
        <dbReference type="Proteomes" id="UP000018817"/>
    </source>
</evidence>
<reference evidence="2" key="1">
    <citation type="submission" date="2011-12" db="EMBL/GenBank/DDBJ databases">
        <authorList>
            <consortium name="The Broad Institute Genome Sequencing Platform"/>
            <person name="Russ C."/>
            <person name="Tyler B."/>
            <person name="Panabieres F."/>
            <person name="Shan W."/>
            <person name="Tripathy S."/>
            <person name="Grunwald N."/>
            <person name="Machado M."/>
            <person name="Young S.K."/>
            <person name="Zeng Q."/>
            <person name="Gargeya S."/>
            <person name="Fitzgerald M."/>
            <person name="Haas B."/>
            <person name="Abouelleil A."/>
            <person name="Alvarado L."/>
            <person name="Arachchi H.M."/>
            <person name="Berlin A."/>
            <person name="Chapman S.B."/>
            <person name="Gearin G."/>
            <person name="Goldberg J."/>
            <person name="Griggs A."/>
            <person name="Gujja S."/>
            <person name="Hansen M."/>
            <person name="Heiman D."/>
            <person name="Howarth C."/>
            <person name="Larimer J."/>
            <person name="Lui A."/>
            <person name="MacDonald P.J.P."/>
            <person name="McCowen C."/>
            <person name="Montmayeur A."/>
            <person name="Murphy C."/>
            <person name="Neiman D."/>
            <person name="Pearson M."/>
            <person name="Priest M."/>
            <person name="Roberts A."/>
            <person name="Saif S."/>
            <person name="Shea T."/>
            <person name="Sisk P."/>
            <person name="Stolte C."/>
            <person name="Sykes S."/>
            <person name="Wortman J."/>
            <person name="Nusbaum C."/>
            <person name="Birren B."/>
        </authorList>
    </citation>
    <scope>NUCLEOTIDE SEQUENCE [LARGE SCALE GENOMIC DNA]</scope>
    <source>
        <strain evidence="2">INRA-310</strain>
    </source>
</reference>
<sequence>MGIYLLVRAPTLVWIVPKKRPVLNLPIDIVAVRFEDEEVKCPPIRPGRKEAENSTCKNCGTKCGEMGPSFHTRLVSERCKPASPRERPQAGMVFGRMTEDQSRYTDVTDFGLLTNLTKPKEIDGIWAGPIKLFILVP</sequence>
<evidence type="ECO:0000313" key="1">
    <source>
        <dbReference type="EMBL" id="ETN06422.1"/>
    </source>
</evidence>
<accession>W2PZY3</accession>
<dbReference type="EMBL" id="KI669596">
    <property type="protein sequence ID" value="ETN06422.1"/>
    <property type="molecule type" value="Genomic_DNA"/>
</dbReference>
<organism evidence="1 2">
    <name type="scientific">Phytophthora nicotianae (strain INRA-310)</name>
    <name type="common">Phytophthora parasitica</name>
    <dbReference type="NCBI Taxonomy" id="761204"/>
    <lineage>
        <taxon>Eukaryota</taxon>
        <taxon>Sar</taxon>
        <taxon>Stramenopiles</taxon>
        <taxon>Oomycota</taxon>
        <taxon>Peronosporomycetes</taxon>
        <taxon>Peronosporales</taxon>
        <taxon>Peronosporaceae</taxon>
        <taxon>Phytophthora</taxon>
    </lineage>
</organism>